<sequence>MHIFLFKPQNKSLLWPWFLFYHCSKLRFVCCDQRRTICDSIFEILNSFYKDVLCMMRNSRVCVETRLDLSPRDGLRILYEHANQMLRFV</sequence>
<dbReference type="EMBL" id="HACA01028407">
    <property type="protein sequence ID" value="CDW45768.1"/>
    <property type="molecule type" value="Transcribed_RNA"/>
</dbReference>
<name>A0A0K2V5E4_LEPSM</name>
<protein>
    <submittedName>
        <fullName evidence="1">Uncharacterized protein</fullName>
    </submittedName>
</protein>
<dbReference type="AlphaFoldDB" id="A0A0K2V5E4"/>
<dbReference type="EMBL" id="HACA01028406">
    <property type="protein sequence ID" value="CDW45767.1"/>
    <property type="molecule type" value="Transcribed_RNA"/>
</dbReference>
<evidence type="ECO:0000313" key="1">
    <source>
        <dbReference type="EMBL" id="CDW45768.1"/>
    </source>
</evidence>
<organism evidence="1">
    <name type="scientific">Lepeophtheirus salmonis</name>
    <name type="common">Salmon louse</name>
    <name type="synonym">Caligus salmonis</name>
    <dbReference type="NCBI Taxonomy" id="72036"/>
    <lineage>
        <taxon>Eukaryota</taxon>
        <taxon>Metazoa</taxon>
        <taxon>Ecdysozoa</taxon>
        <taxon>Arthropoda</taxon>
        <taxon>Crustacea</taxon>
        <taxon>Multicrustacea</taxon>
        <taxon>Hexanauplia</taxon>
        <taxon>Copepoda</taxon>
        <taxon>Siphonostomatoida</taxon>
        <taxon>Caligidae</taxon>
        <taxon>Lepeophtheirus</taxon>
    </lineage>
</organism>
<accession>A0A0K2V5E4</accession>
<proteinExistence type="predicted"/>
<reference evidence="1" key="1">
    <citation type="submission" date="2014-05" db="EMBL/GenBank/DDBJ databases">
        <authorList>
            <person name="Chronopoulou M."/>
        </authorList>
    </citation>
    <scope>NUCLEOTIDE SEQUENCE</scope>
    <source>
        <tissue evidence="1">Whole organism</tissue>
    </source>
</reference>